<dbReference type="InterPro" id="IPR010546">
    <property type="entry name" value="DUF1120"/>
</dbReference>
<reference evidence="2 3" key="1">
    <citation type="submission" date="2019-09" db="EMBL/GenBank/DDBJ databases">
        <title>The draft genomes of Allium pathogen Pseudomonas sp.</title>
        <authorList>
            <person name="Fujikawa T."/>
            <person name="Sawada H."/>
        </authorList>
    </citation>
    <scope>NUCLEOTIDE SEQUENCE [LARGE SCALE GENOMIC DNA]</scope>
    <source>
        <strain evidence="2 3">MAFF 730085</strain>
    </source>
</reference>
<accession>A0A5N7JUW4</accession>
<protein>
    <submittedName>
        <fullName evidence="2">DUF1120 domain-containing protein</fullName>
    </submittedName>
</protein>
<gene>
    <name evidence="2" type="ORF">F0170_15035</name>
</gene>
<organism evidence="2 3">
    <name type="scientific">Pseudomonas kitaguniensis</name>
    <dbReference type="NCBI Taxonomy" id="2607908"/>
    <lineage>
        <taxon>Bacteria</taxon>
        <taxon>Pseudomonadati</taxon>
        <taxon>Pseudomonadota</taxon>
        <taxon>Gammaproteobacteria</taxon>
        <taxon>Pseudomonadales</taxon>
        <taxon>Pseudomonadaceae</taxon>
        <taxon>Pseudomonas</taxon>
    </lineage>
</organism>
<feature type="chain" id="PRO_5024877316" evidence="1">
    <location>
        <begin position="23"/>
        <end position="216"/>
    </location>
</feature>
<feature type="signal peptide" evidence="1">
    <location>
        <begin position="1"/>
        <end position="22"/>
    </location>
</feature>
<keyword evidence="1" id="KW-0732">Signal</keyword>
<evidence type="ECO:0000313" key="3">
    <source>
        <dbReference type="Proteomes" id="UP000325438"/>
    </source>
</evidence>
<dbReference type="Pfam" id="PF06551">
    <property type="entry name" value="DUF1120"/>
    <property type="match status" value="1"/>
</dbReference>
<proteinExistence type="predicted"/>
<dbReference type="RefSeq" id="WP_152749903.1">
    <property type="nucleotide sequence ID" value="NZ_JBLZPT010000006.1"/>
</dbReference>
<evidence type="ECO:0000256" key="1">
    <source>
        <dbReference type="SAM" id="SignalP"/>
    </source>
</evidence>
<comment type="caution">
    <text evidence="2">The sequence shown here is derived from an EMBL/GenBank/DDBJ whole genome shotgun (WGS) entry which is preliminary data.</text>
</comment>
<name>A0A5N7JUW4_9PSED</name>
<evidence type="ECO:0000313" key="2">
    <source>
        <dbReference type="EMBL" id="MPQ85184.1"/>
    </source>
</evidence>
<dbReference type="Proteomes" id="UP000325438">
    <property type="component" value="Unassembled WGS sequence"/>
</dbReference>
<sequence>MNIHCIAVLTLFCLTGAPPTFAASTADLAVKGLIIPAACTPLLSSGGVIDYGKISRQDLNQDKNTRLPAKHLQIELGCNGPSRFALRMHDNREGSASVNSEIYYGLGFDNSGNRLGVYSVSFDPAHTVADSMPTVYGTESTTGGVAWRSANRNAIDIGANSYLGFTDTEGSTQGPVAIKHLSSTIKIDTVINAKQNLDLSSETRLDGFATLEVVYL</sequence>
<dbReference type="EMBL" id="VUBA01000088">
    <property type="protein sequence ID" value="MPQ85184.1"/>
    <property type="molecule type" value="Genomic_DNA"/>
</dbReference>
<dbReference type="AlphaFoldDB" id="A0A5N7JUW4"/>